<sequence>MTQEQPDGERWLSAAVAGGLPEPTRSRWQPLRAGIINLWEYDQAEFWFADGRLVLRGGNGAGKTKVLELTTLMLLRGEIGPSVLDPFGSQHRTMRFNLLPTGEDDDPRPMSDAGLGYAWVEFGRVDDNGAPQFFVCGLGVSARRGSGTSGVTTWHLITHLRPGRDLRLCVADRPLDQKELKKVAGVTVPESATRYRARLAAELFGLSSDAYDNLTELLKQLRRPKLGERLNPASLAETLRAALPPLASTEITQLADGWDNLKKLREAVEETRAAAVKVAGFVRSGWTPWARTVVRRRADALSSATTRLDDTTKDRRTAENGLSQARGKVEKLRSESTDTRTRRQDLSTELRELLDSQAFKDAVSAASRAESLREQLDGLQEQYKGGEERFRAAEGELSEAAGEAAKATADVEQSESETARAAERVQSSAQPAGLQGSAARHLPVRDVAALRAELSIRRERFERLSSLHGTFDQAEQAAERSAETLSDRQADLDEALEQREAARDDVSTAVDTLRREIREWNEGAVFVKADERTVEDWCDLAAELTIVDPSETRRSSPATAIAKHVGEVRDTLRSRRVTREHERDGLVEERVSVEADLEGVLNRAERLPAPPDLWRRRDRPGPDDGLGAPFWRCVQPTDEVGAVELDLLEATLAAAGVLDAWFSADGRLTAISGGGPADTLILEGKVKPDTNLTAVLEPTPAGGVSAHTIRAVLTAIGWHDSRPAPADTAGTWMAADGTWQSAALTGRAEVTRPASYLGATAREDARQREIARLRARLAMLDSAIIEIDGRLQQLDDDLRSIADEVVRIPPERPVTDAVTRLRERELRAGDLEHKVTAVREIHRKNEEARDIAWAAFSGYAGEHSFPITDLARHGAAIQTYQDAVSELARRVEVLGLQVATLERAKRELASAEERRSVINAELEVLRTRRRQTEVRLRTAEAALTTDIRAQLDRRTKLDELLTQVDQELERLSEARVQAEAAVARAEETLTQHEERRRTAEQLRDTALSAWWEIFDAGLAQPLGLGEPERRTVEAGRDSARAARRELPDAGDEDRAWRQCYSKLETLRQDLLPDRDARVLEADRDGAVQRVAVLADSAAGWQAPSESAELLADQVRAQEAAFDSEQQRVLTTLLGSAFIEHLKDRLDYTARTFTGINKQLTSHPTRHGNTVQLKWEPDPADPDAGTVVDALTQGYQQLSPARQETVRSFLARKIDAARADALAEGGADWREQLSSALDYRGWLKISLQYRSGSTSRWAPFDAAKHGAKSGGEKVVLLSQPLFAAAVVAYNAAGELAPRCVWLDEAMTGVDEEIKASFMGLTVNFDLDVMLTAHDEWCKYPSVPAVAVYDLARHKGLPGVDAIPYLWCGGEWTAVALPVADARADESLLSAEGLFADLDTD</sequence>
<feature type="compositionally biased region" description="Basic and acidic residues" evidence="2">
    <location>
        <begin position="1026"/>
        <end position="1048"/>
    </location>
</feature>
<feature type="region of interest" description="Disordered" evidence="2">
    <location>
        <begin position="303"/>
        <end position="345"/>
    </location>
</feature>
<name>A0ABV5U9Y4_9PSEU</name>
<gene>
    <name evidence="3" type="ORF">ACFFTO_28800</name>
</gene>
<protein>
    <submittedName>
        <fullName evidence="3">TIGR02680 family protein</fullName>
    </submittedName>
</protein>
<feature type="compositionally biased region" description="Basic and acidic residues" evidence="2">
    <location>
        <begin position="307"/>
        <end position="318"/>
    </location>
</feature>
<feature type="coiled-coil region" evidence="1">
    <location>
        <begin position="894"/>
        <end position="1002"/>
    </location>
</feature>
<dbReference type="InterPro" id="IPR013496">
    <property type="entry name" value="CHP02680"/>
</dbReference>
<feature type="compositionally biased region" description="Low complexity" evidence="2">
    <location>
        <begin position="398"/>
        <end position="408"/>
    </location>
</feature>
<comment type="caution">
    <text evidence="3">The sequence shown here is derived from an EMBL/GenBank/DDBJ whole genome shotgun (WGS) entry which is preliminary data.</text>
</comment>
<evidence type="ECO:0000313" key="3">
    <source>
        <dbReference type="EMBL" id="MFB9688197.1"/>
    </source>
</evidence>
<feature type="region of interest" description="Disordered" evidence="2">
    <location>
        <begin position="1025"/>
        <end position="1048"/>
    </location>
</feature>
<proteinExistence type="predicted"/>
<accession>A0ABV5U9Y4</accession>
<dbReference type="SUPFAM" id="SSF52540">
    <property type="entry name" value="P-loop containing nucleoside triphosphate hydrolases"/>
    <property type="match status" value="1"/>
</dbReference>
<evidence type="ECO:0000256" key="1">
    <source>
        <dbReference type="SAM" id="Coils"/>
    </source>
</evidence>
<feature type="compositionally biased region" description="Basic and acidic residues" evidence="2">
    <location>
        <begin position="327"/>
        <end position="345"/>
    </location>
</feature>
<dbReference type="Pfam" id="PF13558">
    <property type="entry name" value="SbcC_Walker_B"/>
    <property type="match status" value="1"/>
</dbReference>
<organism evidence="3 4">
    <name type="scientific">Amycolatopsis plumensis</name>
    <dbReference type="NCBI Taxonomy" id="236508"/>
    <lineage>
        <taxon>Bacteria</taxon>
        <taxon>Bacillati</taxon>
        <taxon>Actinomycetota</taxon>
        <taxon>Actinomycetes</taxon>
        <taxon>Pseudonocardiales</taxon>
        <taxon>Pseudonocardiaceae</taxon>
        <taxon>Amycolatopsis</taxon>
    </lineage>
</organism>
<dbReference type="Gene3D" id="3.40.50.300">
    <property type="entry name" value="P-loop containing nucleotide triphosphate hydrolases"/>
    <property type="match status" value="1"/>
</dbReference>
<dbReference type="RefSeq" id="WP_378199797.1">
    <property type="nucleotide sequence ID" value="NZ_JBHMBK010000024.1"/>
</dbReference>
<dbReference type="Proteomes" id="UP001589535">
    <property type="component" value="Unassembled WGS sequence"/>
</dbReference>
<evidence type="ECO:0000313" key="4">
    <source>
        <dbReference type="Proteomes" id="UP001589535"/>
    </source>
</evidence>
<keyword evidence="1" id="KW-0175">Coiled coil</keyword>
<reference evidence="3 4" key="1">
    <citation type="submission" date="2024-09" db="EMBL/GenBank/DDBJ databases">
        <authorList>
            <person name="Sun Q."/>
            <person name="Mori K."/>
        </authorList>
    </citation>
    <scope>NUCLEOTIDE SEQUENCE [LARGE SCALE GENOMIC DNA]</scope>
    <source>
        <strain evidence="3 4">JCM 13852</strain>
    </source>
</reference>
<keyword evidence="4" id="KW-1185">Reference proteome</keyword>
<evidence type="ECO:0000256" key="2">
    <source>
        <dbReference type="SAM" id="MobiDB-lite"/>
    </source>
</evidence>
<dbReference type="EMBL" id="JBHMBK010000024">
    <property type="protein sequence ID" value="MFB9688197.1"/>
    <property type="molecule type" value="Genomic_DNA"/>
</dbReference>
<dbReference type="InterPro" id="IPR027417">
    <property type="entry name" value="P-loop_NTPase"/>
</dbReference>
<feature type="region of interest" description="Disordered" evidence="2">
    <location>
        <begin position="393"/>
        <end position="439"/>
    </location>
</feature>
<dbReference type="NCBIfam" id="TIGR02680">
    <property type="entry name" value="TIGR02680 family protein"/>
    <property type="match status" value="1"/>
</dbReference>